<name>A0A0N7F3H9_9PSEU</name>
<dbReference type="EMBL" id="CP012752">
    <property type="protein sequence ID" value="ALG08679.1"/>
    <property type="molecule type" value="Genomic_DNA"/>
</dbReference>
<dbReference type="UniPathway" id="UPA00094"/>
<comment type="function">
    <text evidence="8">This protein is a component of the acetyl coenzyme A carboxylase complex; first, biotin carboxylase catalyzes the carboxylation of the carrier protein and then the transcarboxylase transfers the carboxyl group to form malonyl-CoA.</text>
</comment>
<evidence type="ECO:0000256" key="6">
    <source>
        <dbReference type="ARBA" id="ARBA00023160"/>
    </source>
</evidence>
<dbReference type="Gene3D" id="2.40.50.100">
    <property type="match status" value="1"/>
</dbReference>
<dbReference type="InterPro" id="IPR050709">
    <property type="entry name" value="Biotin_Carboxyl_Carrier/Decarb"/>
</dbReference>
<dbReference type="NCBIfam" id="TIGR00531">
    <property type="entry name" value="BCCP"/>
    <property type="match status" value="1"/>
</dbReference>
<dbReference type="InterPro" id="IPR001249">
    <property type="entry name" value="AcCoA_biotinCC"/>
</dbReference>
<dbReference type="PROSITE" id="PS00188">
    <property type="entry name" value="BIOTIN"/>
    <property type="match status" value="1"/>
</dbReference>
<dbReference type="CDD" id="cd06850">
    <property type="entry name" value="biotinyl_domain"/>
    <property type="match status" value="1"/>
</dbReference>
<feature type="domain" description="Lipoyl-binding" evidence="9">
    <location>
        <begin position="78"/>
        <end position="154"/>
    </location>
</feature>
<accession>A0A0N7F3H9</accession>
<dbReference type="GO" id="GO:0006633">
    <property type="term" value="P:fatty acid biosynthetic process"/>
    <property type="evidence" value="ECO:0007669"/>
    <property type="project" value="UniProtKB-UniPathway"/>
</dbReference>
<keyword evidence="4 8" id="KW-0276">Fatty acid metabolism</keyword>
<dbReference type="STRING" id="860235.AOZ06_18715"/>
<evidence type="ECO:0000259" key="9">
    <source>
        <dbReference type="PROSITE" id="PS50968"/>
    </source>
</evidence>
<organism evidence="10 11">
    <name type="scientific">Kibdelosporangium phytohabitans</name>
    <dbReference type="NCBI Taxonomy" id="860235"/>
    <lineage>
        <taxon>Bacteria</taxon>
        <taxon>Bacillati</taxon>
        <taxon>Actinomycetota</taxon>
        <taxon>Actinomycetes</taxon>
        <taxon>Pseudonocardiales</taxon>
        <taxon>Pseudonocardiaceae</taxon>
        <taxon>Kibdelosporangium</taxon>
    </lineage>
</organism>
<evidence type="ECO:0000256" key="2">
    <source>
        <dbReference type="ARBA" id="ARBA00017562"/>
    </source>
</evidence>
<gene>
    <name evidence="10" type="ORF">AOZ06_18715</name>
</gene>
<dbReference type="PANTHER" id="PTHR45266">
    <property type="entry name" value="OXALOACETATE DECARBOXYLASE ALPHA CHAIN"/>
    <property type="match status" value="1"/>
</dbReference>
<dbReference type="GO" id="GO:0009317">
    <property type="term" value="C:acetyl-CoA carboxylase complex"/>
    <property type="evidence" value="ECO:0007669"/>
    <property type="project" value="InterPro"/>
</dbReference>
<dbReference type="RefSeq" id="WP_054290586.1">
    <property type="nucleotide sequence ID" value="NZ_CP012752.1"/>
</dbReference>
<sequence length="164" mass="17261">MAPQQEHADGDALAGLRAQTLRLAGDLPGALRRLSVRSGDAVIEVEWQESATGTPVLAPAVPVAVLAAEPVTEHDDESMVVRSPMVGTAYHAPSPGQPPFVKVGDMVEAGQTVLIVEAMKLFNPIVAEETGVVLELLVADGEPVEFEQPLLRLKTSADEAADVH</sequence>
<dbReference type="KEGG" id="kphy:AOZ06_18715"/>
<keyword evidence="5 8" id="KW-0443">Lipid metabolism</keyword>
<evidence type="ECO:0000313" key="10">
    <source>
        <dbReference type="EMBL" id="ALG08679.1"/>
    </source>
</evidence>
<evidence type="ECO:0000313" key="11">
    <source>
        <dbReference type="Proteomes" id="UP000063699"/>
    </source>
</evidence>
<dbReference type="InterPro" id="IPR011053">
    <property type="entry name" value="Single_hybrid_motif"/>
</dbReference>
<reference evidence="10 11" key="1">
    <citation type="submission" date="2015-07" db="EMBL/GenBank/DDBJ databases">
        <title>Genome sequencing of Kibdelosporangium phytohabitans.</title>
        <authorList>
            <person name="Qin S."/>
            <person name="Xing K."/>
        </authorList>
    </citation>
    <scope>NUCLEOTIDE SEQUENCE [LARGE SCALE GENOMIC DNA]</scope>
    <source>
        <strain evidence="10 11">KLBMP1111</strain>
    </source>
</reference>
<dbReference type="PANTHER" id="PTHR45266:SF3">
    <property type="entry name" value="OXALOACETATE DECARBOXYLASE ALPHA CHAIN"/>
    <property type="match status" value="1"/>
</dbReference>
<dbReference type="AlphaFoldDB" id="A0A0N7F3H9"/>
<dbReference type="Pfam" id="PF00364">
    <property type="entry name" value="Biotin_lipoyl"/>
    <property type="match status" value="1"/>
</dbReference>
<dbReference type="Proteomes" id="UP000063699">
    <property type="component" value="Chromosome"/>
</dbReference>
<evidence type="ECO:0000256" key="3">
    <source>
        <dbReference type="ARBA" id="ARBA00022516"/>
    </source>
</evidence>
<dbReference type="PROSITE" id="PS50968">
    <property type="entry name" value="BIOTINYL_LIPOYL"/>
    <property type="match status" value="1"/>
</dbReference>
<evidence type="ECO:0000256" key="7">
    <source>
        <dbReference type="ARBA" id="ARBA00023267"/>
    </source>
</evidence>
<dbReference type="InterPro" id="IPR000089">
    <property type="entry name" value="Biotin_lipoyl"/>
</dbReference>
<comment type="pathway">
    <text evidence="1 8">Lipid metabolism; fatty acid biosynthesis.</text>
</comment>
<dbReference type="SUPFAM" id="SSF51230">
    <property type="entry name" value="Single hybrid motif"/>
    <property type="match status" value="1"/>
</dbReference>
<keyword evidence="6 8" id="KW-0275">Fatty acid biosynthesis</keyword>
<protein>
    <recommendedName>
        <fullName evidence="2 8">Biotin carboxyl carrier protein of acetyl-CoA carboxylase</fullName>
    </recommendedName>
</protein>
<dbReference type="GO" id="GO:0003989">
    <property type="term" value="F:acetyl-CoA carboxylase activity"/>
    <property type="evidence" value="ECO:0007669"/>
    <property type="project" value="InterPro"/>
</dbReference>
<evidence type="ECO:0000256" key="8">
    <source>
        <dbReference type="RuleBase" id="RU364072"/>
    </source>
</evidence>
<keyword evidence="11" id="KW-1185">Reference proteome</keyword>
<evidence type="ECO:0000256" key="1">
    <source>
        <dbReference type="ARBA" id="ARBA00005194"/>
    </source>
</evidence>
<evidence type="ECO:0000256" key="4">
    <source>
        <dbReference type="ARBA" id="ARBA00022832"/>
    </source>
</evidence>
<dbReference type="InterPro" id="IPR001882">
    <property type="entry name" value="Biotin_BS"/>
</dbReference>
<keyword evidence="3 8" id="KW-0444">Lipid biosynthesis</keyword>
<evidence type="ECO:0000256" key="5">
    <source>
        <dbReference type="ARBA" id="ARBA00023098"/>
    </source>
</evidence>
<dbReference type="OrthoDB" id="9811735at2"/>
<keyword evidence="7 8" id="KW-0092">Biotin</keyword>
<proteinExistence type="predicted"/>
<dbReference type="PRINTS" id="PR01071">
    <property type="entry name" value="ACOABIOTINCC"/>
</dbReference>